<dbReference type="PANTHER" id="PTHR34220:SF7">
    <property type="entry name" value="SENSOR HISTIDINE KINASE YPDA"/>
    <property type="match status" value="1"/>
</dbReference>
<organism evidence="9 10">
    <name type="scientific">Paenibacillus agaridevorans</name>
    <dbReference type="NCBI Taxonomy" id="171404"/>
    <lineage>
        <taxon>Bacteria</taxon>
        <taxon>Bacillati</taxon>
        <taxon>Bacillota</taxon>
        <taxon>Bacilli</taxon>
        <taxon>Bacillales</taxon>
        <taxon>Paenibacillaceae</taxon>
        <taxon>Paenibacillus</taxon>
    </lineage>
</organism>
<dbReference type="AlphaFoldDB" id="A0A2R5ERW4"/>
<dbReference type="InterPro" id="IPR003660">
    <property type="entry name" value="HAMP_dom"/>
</dbReference>
<evidence type="ECO:0000313" key="9">
    <source>
        <dbReference type="EMBL" id="GBG09420.1"/>
    </source>
</evidence>
<reference evidence="9 10" key="1">
    <citation type="submission" date="2017-08" db="EMBL/GenBank/DDBJ databases">
        <title>Substantial Increase in Enzyme Production by Combined Drug-Resistance Mutations in Paenibacillus agaridevorans.</title>
        <authorList>
            <person name="Tanaka Y."/>
            <person name="Funane K."/>
            <person name="Hosaka T."/>
            <person name="Shiwa Y."/>
            <person name="Fujita N."/>
            <person name="Miyazaki T."/>
            <person name="Yoshikawa H."/>
            <person name="Murakami K."/>
            <person name="Kasahara K."/>
            <person name="Inaoka T."/>
            <person name="Hiraga Y."/>
            <person name="Ochi K."/>
        </authorList>
    </citation>
    <scope>NUCLEOTIDE SEQUENCE [LARGE SCALE GENOMIC DNA]</scope>
    <source>
        <strain evidence="9 10">T-3040</strain>
    </source>
</reference>
<accession>A0A2R5ERW4</accession>
<keyword evidence="7" id="KW-1133">Transmembrane helix</keyword>
<dbReference type="InterPro" id="IPR050640">
    <property type="entry name" value="Bact_2-comp_sensor_kinase"/>
</dbReference>
<dbReference type="PANTHER" id="PTHR34220">
    <property type="entry name" value="SENSOR HISTIDINE KINASE YPDA"/>
    <property type="match status" value="1"/>
</dbReference>
<evidence type="ECO:0000256" key="2">
    <source>
        <dbReference type="ARBA" id="ARBA00022475"/>
    </source>
</evidence>
<protein>
    <submittedName>
        <fullName evidence="9">Two-component sensor histidine kinase</fullName>
    </submittedName>
</protein>
<dbReference type="EMBL" id="BDQX01000230">
    <property type="protein sequence ID" value="GBG09420.1"/>
    <property type="molecule type" value="Genomic_DNA"/>
</dbReference>
<dbReference type="Gene3D" id="3.30.565.10">
    <property type="entry name" value="Histidine kinase-like ATPase, C-terminal domain"/>
    <property type="match status" value="1"/>
</dbReference>
<evidence type="ECO:0000259" key="8">
    <source>
        <dbReference type="PROSITE" id="PS50885"/>
    </source>
</evidence>
<comment type="caution">
    <text evidence="9">The sequence shown here is derived from an EMBL/GenBank/DDBJ whole genome shotgun (WGS) entry which is preliminary data.</text>
</comment>
<keyword evidence="2" id="KW-1003">Cell membrane</keyword>
<proteinExistence type="predicted"/>
<feature type="transmembrane region" description="Helical" evidence="7">
    <location>
        <begin position="304"/>
        <end position="323"/>
    </location>
</feature>
<dbReference type="SMART" id="SM00304">
    <property type="entry name" value="HAMP"/>
    <property type="match status" value="1"/>
</dbReference>
<dbReference type="Pfam" id="PF00672">
    <property type="entry name" value="HAMP"/>
    <property type="match status" value="1"/>
</dbReference>
<keyword evidence="4" id="KW-0808">Transferase</keyword>
<evidence type="ECO:0000256" key="1">
    <source>
        <dbReference type="ARBA" id="ARBA00004651"/>
    </source>
</evidence>
<evidence type="ECO:0000256" key="4">
    <source>
        <dbReference type="ARBA" id="ARBA00022679"/>
    </source>
</evidence>
<gene>
    <name evidence="9" type="ORF">PAT3040_04066</name>
</gene>
<evidence type="ECO:0000313" key="10">
    <source>
        <dbReference type="Proteomes" id="UP000245202"/>
    </source>
</evidence>
<dbReference type="Proteomes" id="UP000245202">
    <property type="component" value="Unassembled WGS sequence"/>
</dbReference>
<dbReference type="GO" id="GO:0005886">
    <property type="term" value="C:plasma membrane"/>
    <property type="evidence" value="ECO:0007669"/>
    <property type="project" value="UniProtKB-SubCell"/>
</dbReference>
<dbReference type="CDD" id="cd06225">
    <property type="entry name" value="HAMP"/>
    <property type="match status" value="1"/>
</dbReference>
<keyword evidence="5 7" id="KW-0472">Membrane</keyword>
<dbReference type="SUPFAM" id="SSF158472">
    <property type="entry name" value="HAMP domain-like"/>
    <property type="match status" value="1"/>
</dbReference>
<dbReference type="SUPFAM" id="SSF55874">
    <property type="entry name" value="ATPase domain of HSP90 chaperone/DNA topoisomerase II/histidine kinase"/>
    <property type="match status" value="1"/>
</dbReference>
<sequence length="600" mass="68610">MKEMKNPIKVFSLQANLFTSFIIISAILILTLGITSYMITNQEVVEKTISSRILLLDEINKQIDIQLQAVEYDSLVAASHPLIVEYLQEEENSFSRIEKNEQVIDLLSRQSYIKEGIHSVQLYAKGSTNNYYSGVNGIFAYSILEQSPMYDMIQHADYIWLGTNKLINGSFVQRKDDVVSFSRKVLSPEGKELGVLVFNVNIAYMHKLMSSHAADAGRFLLDTNSRLILDSSQVKNDALPYSAISEALPDMMNQGNFQKQYAIHHFDEKQLLVWSKQQRTQWVSLDLISWTSITAGSQKIKNTIVIVAIICVLLATTFAYFLARQFVYPIKGLVNAMKHLKTGRLNTRIDNEYDNEFGYLNNHFNNMAINIEELIEQLNRKNQQKREADIKVLQEQMNPHFIYNTLDVMNWHAIEAGAGEISRMLSLLGKMLRIALSSGESFIPIRKEVEHITCYVELQKIRYQDQIHILLHIPETINDYYLPKLTLQPFVENSIIHGFHSRRKGFIAIRALELTDSIVFIVEDNGHGMEDTAKVREQQHHGVSNVSDRMDLYFGSAYGVNIESVLDKGTTVTISVPKLSSVPLDWEKLREGHDGHERKD</sequence>
<keyword evidence="7" id="KW-0812">Transmembrane</keyword>
<dbReference type="InterPro" id="IPR036890">
    <property type="entry name" value="HATPase_C_sf"/>
</dbReference>
<feature type="transmembrane region" description="Helical" evidence="7">
    <location>
        <begin position="21"/>
        <end position="39"/>
    </location>
</feature>
<evidence type="ECO:0000256" key="5">
    <source>
        <dbReference type="ARBA" id="ARBA00023136"/>
    </source>
</evidence>
<evidence type="ECO:0000256" key="3">
    <source>
        <dbReference type="ARBA" id="ARBA00022553"/>
    </source>
</evidence>
<dbReference type="GO" id="GO:0000155">
    <property type="term" value="F:phosphorelay sensor kinase activity"/>
    <property type="evidence" value="ECO:0007669"/>
    <property type="project" value="InterPro"/>
</dbReference>
<dbReference type="PROSITE" id="PS50885">
    <property type="entry name" value="HAMP"/>
    <property type="match status" value="1"/>
</dbReference>
<evidence type="ECO:0000256" key="7">
    <source>
        <dbReference type="SAM" id="Phobius"/>
    </source>
</evidence>
<keyword evidence="6" id="KW-0175">Coiled coil</keyword>
<dbReference type="InterPro" id="IPR010559">
    <property type="entry name" value="Sig_transdc_His_kin_internal"/>
</dbReference>
<name>A0A2R5ERW4_9BACL</name>
<evidence type="ECO:0000256" key="6">
    <source>
        <dbReference type="SAM" id="Coils"/>
    </source>
</evidence>
<keyword evidence="10" id="KW-1185">Reference proteome</keyword>
<feature type="coiled-coil region" evidence="6">
    <location>
        <begin position="361"/>
        <end position="391"/>
    </location>
</feature>
<keyword evidence="9" id="KW-0418">Kinase</keyword>
<comment type="subcellular location">
    <subcellularLocation>
        <location evidence="1">Cell membrane</location>
        <topology evidence="1">Multi-pass membrane protein</topology>
    </subcellularLocation>
</comment>
<dbReference type="Gene3D" id="6.10.340.10">
    <property type="match status" value="1"/>
</dbReference>
<dbReference type="Pfam" id="PF06580">
    <property type="entry name" value="His_kinase"/>
    <property type="match status" value="1"/>
</dbReference>
<feature type="domain" description="HAMP" evidence="8">
    <location>
        <begin position="324"/>
        <end position="376"/>
    </location>
</feature>
<keyword evidence="3" id="KW-0597">Phosphoprotein</keyword>